<dbReference type="GO" id="GO:0016787">
    <property type="term" value="F:hydrolase activity"/>
    <property type="evidence" value="ECO:0007669"/>
    <property type="project" value="UniProtKB-KW"/>
</dbReference>
<reference evidence="8" key="1">
    <citation type="submission" date="2011-02" db="EMBL/GenBank/DDBJ databases">
        <title>The complete genome of Planctomyces brasiliensis DSM 5305.</title>
        <authorList>
            <person name="Lucas S."/>
            <person name="Copeland A."/>
            <person name="Lapidus A."/>
            <person name="Bruce D."/>
            <person name="Goodwin L."/>
            <person name="Pitluck S."/>
            <person name="Kyrpides N."/>
            <person name="Mavromatis K."/>
            <person name="Pagani I."/>
            <person name="Ivanova N."/>
            <person name="Ovchinnikova G."/>
            <person name="Lu M."/>
            <person name="Detter J.C."/>
            <person name="Han C."/>
            <person name="Land M."/>
            <person name="Hauser L."/>
            <person name="Markowitz V."/>
            <person name="Cheng J.-F."/>
            <person name="Hugenholtz P."/>
            <person name="Woyke T."/>
            <person name="Wu D."/>
            <person name="Tindall B."/>
            <person name="Pomrenke H.G."/>
            <person name="Brambilla E."/>
            <person name="Klenk H.-P."/>
            <person name="Eisen J.A."/>
        </authorList>
    </citation>
    <scope>NUCLEOTIDE SEQUENCE [LARGE SCALE GENOMIC DNA]</scope>
    <source>
        <strain evidence="8">ATCC 49424 / DSM 5305 / JCM 21570 / NBRC 103401 / IFAM 1448</strain>
    </source>
</reference>
<dbReference type="HOGENOM" id="CLU_312354_0_0_0"/>
<evidence type="ECO:0000256" key="1">
    <source>
        <dbReference type="ARBA" id="ARBA00022741"/>
    </source>
</evidence>
<dbReference type="Proteomes" id="UP000006860">
    <property type="component" value="Chromosome"/>
</dbReference>
<dbReference type="InterPro" id="IPR014001">
    <property type="entry name" value="Helicase_ATP-bd"/>
</dbReference>
<dbReference type="InterPro" id="IPR027417">
    <property type="entry name" value="P-loop_NTPase"/>
</dbReference>
<dbReference type="Gene3D" id="3.40.50.300">
    <property type="entry name" value="P-loop containing nucleotide triphosphate hydrolases"/>
    <property type="match status" value="1"/>
</dbReference>
<dbReference type="InterPro" id="IPR038718">
    <property type="entry name" value="SNF2-like_sf"/>
</dbReference>
<dbReference type="SMART" id="SM00490">
    <property type="entry name" value="HELICc"/>
    <property type="match status" value="1"/>
</dbReference>
<dbReference type="SUPFAM" id="SSF52540">
    <property type="entry name" value="P-loop containing nucleoside triphosphate hydrolases"/>
    <property type="match status" value="2"/>
</dbReference>
<evidence type="ECO:0000313" key="7">
    <source>
        <dbReference type="EMBL" id="ADY58755.1"/>
    </source>
</evidence>
<dbReference type="KEGG" id="pbs:Plabr_1139"/>
<dbReference type="EMBL" id="CP002546">
    <property type="protein sequence ID" value="ADY58755.1"/>
    <property type="molecule type" value="Genomic_DNA"/>
</dbReference>
<dbReference type="PROSITE" id="PS51194">
    <property type="entry name" value="HELICASE_CTER"/>
    <property type="match status" value="1"/>
</dbReference>
<dbReference type="SMART" id="SM00487">
    <property type="entry name" value="DEXDc"/>
    <property type="match status" value="1"/>
</dbReference>
<evidence type="ECO:0000256" key="3">
    <source>
        <dbReference type="ARBA" id="ARBA00022806"/>
    </source>
</evidence>
<dbReference type="InterPro" id="IPR001650">
    <property type="entry name" value="Helicase_C-like"/>
</dbReference>
<protein>
    <submittedName>
        <fullName evidence="7">Helicase domain protein</fullName>
    </submittedName>
</protein>
<dbReference type="GO" id="GO:0004386">
    <property type="term" value="F:helicase activity"/>
    <property type="evidence" value="ECO:0007669"/>
    <property type="project" value="UniProtKB-KW"/>
</dbReference>
<dbReference type="InterPro" id="IPR000330">
    <property type="entry name" value="SNF2_N"/>
</dbReference>
<keyword evidence="4" id="KW-0067">ATP-binding</keyword>
<accession>F0SKT5</accession>
<dbReference type="PANTHER" id="PTHR45766">
    <property type="entry name" value="DNA ANNEALING HELICASE AND ENDONUCLEASE ZRANB3 FAMILY MEMBER"/>
    <property type="match status" value="1"/>
</dbReference>
<organism evidence="7 8">
    <name type="scientific">Rubinisphaera brasiliensis (strain ATCC 49424 / DSM 5305 / JCM 21570 / IAM 15109 / NBRC 103401 / IFAM 1448)</name>
    <name type="common">Planctomyces brasiliensis</name>
    <dbReference type="NCBI Taxonomy" id="756272"/>
    <lineage>
        <taxon>Bacteria</taxon>
        <taxon>Pseudomonadati</taxon>
        <taxon>Planctomycetota</taxon>
        <taxon>Planctomycetia</taxon>
        <taxon>Planctomycetales</taxon>
        <taxon>Planctomycetaceae</taxon>
        <taxon>Rubinisphaera</taxon>
    </lineage>
</organism>
<dbReference type="PANTHER" id="PTHR45766:SF6">
    <property type="entry name" value="SWI_SNF-RELATED MATRIX-ASSOCIATED ACTIN-DEPENDENT REGULATOR OF CHROMATIN SUBFAMILY A-LIKE PROTEIN 1"/>
    <property type="match status" value="1"/>
</dbReference>
<keyword evidence="1" id="KW-0547">Nucleotide-binding</keyword>
<dbReference type="AlphaFoldDB" id="F0SKT5"/>
<name>F0SKT5_RUBBR</name>
<dbReference type="RefSeq" id="WP_013627488.1">
    <property type="nucleotide sequence ID" value="NC_015174.1"/>
</dbReference>
<dbReference type="Pfam" id="PF00176">
    <property type="entry name" value="SNF2-rel_dom"/>
    <property type="match status" value="1"/>
</dbReference>
<dbReference type="GO" id="GO:0005524">
    <property type="term" value="F:ATP binding"/>
    <property type="evidence" value="ECO:0007669"/>
    <property type="project" value="UniProtKB-KW"/>
</dbReference>
<feature type="domain" description="Helicase ATP-binding" evidence="5">
    <location>
        <begin position="113"/>
        <end position="299"/>
    </location>
</feature>
<keyword evidence="3 7" id="KW-0347">Helicase</keyword>
<dbReference type="PROSITE" id="PS51192">
    <property type="entry name" value="HELICASE_ATP_BIND_1"/>
    <property type="match status" value="1"/>
</dbReference>
<dbReference type="OrthoDB" id="9814088at2"/>
<dbReference type="CDD" id="cd18793">
    <property type="entry name" value="SF2_C_SNF"/>
    <property type="match status" value="1"/>
</dbReference>
<proteinExistence type="predicted"/>
<evidence type="ECO:0000259" key="6">
    <source>
        <dbReference type="PROSITE" id="PS51194"/>
    </source>
</evidence>
<dbReference type="InterPro" id="IPR049730">
    <property type="entry name" value="SNF2/RAD54-like_C"/>
</dbReference>
<dbReference type="eggNOG" id="COG0553">
    <property type="taxonomic scope" value="Bacteria"/>
</dbReference>
<keyword evidence="8" id="KW-1185">Reference proteome</keyword>
<evidence type="ECO:0000313" key="8">
    <source>
        <dbReference type="Proteomes" id="UP000006860"/>
    </source>
</evidence>
<dbReference type="STRING" id="756272.Plabr_1139"/>
<evidence type="ECO:0000256" key="2">
    <source>
        <dbReference type="ARBA" id="ARBA00022801"/>
    </source>
</evidence>
<dbReference type="Gene3D" id="3.40.50.10810">
    <property type="entry name" value="Tandem AAA-ATPase domain"/>
    <property type="match status" value="1"/>
</dbReference>
<gene>
    <name evidence="7" type="ordered locus">Plabr_1139</name>
</gene>
<evidence type="ECO:0000259" key="5">
    <source>
        <dbReference type="PROSITE" id="PS51192"/>
    </source>
</evidence>
<dbReference type="Pfam" id="PF00271">
    <property type="entry name" value="Helicase_C"/>
    <property type="match status" value="1"/>
</dbReference>
<dbReference type="CDD" id="cd18011">
    <property type="entry name" value="DEXDc_RapA"/>
    <property type="match status" value="1"/>
</dbReference>
<feature type="domain" description="Helicase C-terminal" evidence="6">
    <location>
        <begin position="472"/>
        <end position="621"/>
    </location>
</feature>
<dbReference type="InterPro" id="IPR057342">
    <property type="entry name" value="DEXDc_RapA"/>
</dbReference>
<evidence type="ECO:0000256" key="4">
    <source>
        <dbReference type="ARBA" id="ARBA00022840"/>
    </source>
</evidence>
<sequence length="939" mass="107554">MSDADRPPTAGFTAGSWAFSQDHREPVRILESQTVWNHATYLVWRPTEEAVAWVQADRLTPLDKPETSAKGFDNIIYRIAAARVAEGLAEDVLLAPLEAGVIPLPHQLVALSKAMSGERVRYLFADEVGLGKTIEAGLVIRELKLRGLVKRVLVVAPKGLVAQWVQEMRTHFNEQFQLLSPSDFSAIRHLVTDDNIWRQFDQVVCPVDSVKPLERRRGWSRERIERHNQERIGDLIAAGWDLIVVDESHRLGGSTDTVARYKLGKALAEAAPYLLLLSATPHQGKTESFHRLMTLLDQDAFPDIGSIKHEKVAPFVIRTEKRRAINDRGEPLFMPRTTKLVPVQWEEKHALQEQLYEAVTEYVRQGYNQAMRDNRQYLGFLMILMQRLVTSSTRAIATALERRLEVLKSTTITQDDLNGDDADLPEEDSQEQLEELLAARIAGLKNEREEVKLLLETARRCKAQGSDARAEALLDLLYRTQQEENDPELKFLIFTEFVPTQKMLSELLEQHGFTNVCLNGSMDLESRQRVQREFSQDARILISTDAGGEGLNLQFAHVIVNYDLPWNPMRIEQRIGRVDRIGQKHRVKAFNMIFANSVELRVHQVLEEKLKTIYSEFGVDKTSDVLDSAESGASFEKVYADAILNPDDIENRVDQLMVDVRERAESEKAGKSLYDESPLDASLATKYVNHPIPFWIERMTTAYLRAEGGRVDEKPFAYDLEWPDGERMEDICFFGREAQDRGLNHISLENPKLRSLVEKLPRAIVGEPIPKIVLPGLTGQIQGYWSLWQIALRCSGRPQVRILPLFSHDDGRCLLPTARSIWEQLLQDGTRVQEQGVVEDGSEVFDRLQREAEQQGENLFRELHTKHKERLHHEREKGRYAFQVRRQALNRIGLPEVRQYRIKRLDEEERAWDADLRQQEQVFPELQPIVVLRVEAKDG</sequence>
<keyword evidence="2" id="KW-0378">Hydrolase</keyword>